<evidence type="ECO:0008006" key="3">
    <source>
        <dbReference type="Google" id="ProtNLM"/>
    </source>
</evidence>
<dbReference type="Proteomes" id="UP000070133">
    <property type="component" value="Unassembled WGS sequence"/>
</dbReference>
<dbReference type="AlphaFoldDB" id="A0A139HIA6"/>
<comment type="caution">
    <text evidence="1">The sequence shown here is derived from an EMBL/GenBank/DDBJ whole genome shotgun (WGS) entry which is preliminary data.</text>
</comment>
<proteinExistence type="predicted"/>
<evidence type="ECO:0000313" key="2">
    <source>
        <dbReference type="Proteomes" id="UP000070133"/>
    </source>
</evidence>
<organism evidence="1 2">
    <name type="scientific">Pseudocercospora eumusae</name>
    <dbReference type="NCBI Taxonomy" id="321146"/>
    <lineage>
        <taxon>Eukaryota</taxon>
        <taxon>Fungi</taxon>
        <taxon>Dikarya</taxon>
        <taxon>Ascomycota</taxon>
        <taxon>Pezizomycotina</taxon>
        <taxon>Dothideomycetes</taxon>
        <taxon>Dothideomycetidae</taxon>
        <taxon>Mycosphaerellales</taxon>
        <taxon>Mycosphaerellaceae</taxon>
        <taxon>Pseudocercospora</taxon>
    </lineage>
</organism>
<protein>
    <recommendedName>
        <fullName evidence="3">Cyclin N-terminal domain-containing protein</fullName>
    </recommendedName>
</protein>
<gene>
    <name evidence="1" type="ORF">AC578_5981</name>
</gene>
<dbReference type="EMBL" id="LFZN01000045">
    <property type="protein sequence ID" value="KXT02190.1"/>
    <property type="molecule type" value="Genomic_DNA"/>
</dbReference>
<name>A0A139HIA6_9PEZI</name>
<accession>A0A139HIA6</accession>
<dbReference type="OrthoDB" id="3650525at2759"/>
<reference evidence="1 2" key="1">
    <citation type="submission" date="2015-07" db="EMBL/GenBank/DDBJ databases">
        <title>Comparative genomics of the Sigatoka disease complex on banana suggests a link between parallel evolutionary changes in Pseudocercospora fijiensis and Pseudocercospora eumusae and increased virulence on the banana host.</title>
        <authorList>
            <person name="Chang T.-C."/>
            <person name="Salvucci A."/>
            <person name="Crous P.W."/>
            <person name="Stergiopoulos I."/>
        </authorList>
    </citation>
    <scope>NUCLEOTIDE SEQUENCE [LARGE SCALE GENOMIC DNA]</scope>
    <source>
        <strain evidence="1 2">CBS 114824</strain>
    </source>
</reference>
<keyword evidence="2" id="KW-1185">Reference proteome</keyword>
<sequence>MEVTPLEHSFDDDASDNTKLFLPNYAYTTDWRLWVVAACMLAADFLDNNPHPLDWWWRTFTFYDGETELLTMSEAKIKLLKCIHWTMHTCASDQAMEAARQFIPPLVQ</sequence>
<evidence type="ECO:0000313" key="1">
    <source>
        <dbReference type="EMBL" id="KXT02190.1"/>
    </source>
</evidence>